<accession>M2Q523</accession>
<gene>
    <name evidence="1" type="ORF">CERSUDRAFT_119201</name>
</gene>
<name>M2Q523_CERS8</name>
<protein>
    <recommendedName>
        <fullName evidence="3">C2H2-type domain-containing protein</fullName>
    </recommendedName>
</protein>
<proteinExistence type="predicted"/>
<dbReference type="AlphaFoldDB" id="M2Q523"/>
<dbReference type="EMBL" id="KB445814">
    <property type="protein sequence ID" value="EMD31898.1"/>
    <property type="molecule type" value="Genomic_DNA"/>
</dbReference>
<dbReference type="Proteomes" id="UP000016930">
    <property type="component" value="Unassembled WGS sequence"/>
</dbReference>
<keyword evidence="2" id="KW-1185">Reference proteome</keyword>
<sequence length="287" mass="31997">MNMSSSSGDSVPYEAPWVSSFHPPRVLYDRPLVDEPAHDAILATSDNLQTFCVDENMVPGPGDASRLEHPRCAQAYHYYHRIELGNTADVSGGTYAHVMRDADASRQVVSIHAGQDHRRYPQFDGAPEYCPIQPLGIQPMHQNSIDSESAVDNSPTVGSVMLCQFRDSGCGQLIPRSSSSAVRRHLTRFHPWLRNLREDCSVLCGWGGWCMETVQFRSLARHIFHKHRPHSGAVCDICGKRLSRLDAVKRHQGSTACYRQLGGTGTYPDMDHVKGTDNLTPTTWILQ</sequence>
<evidence type="ECO:0008006" key="3">
    <source>
        <dbReference type="Google" id="ProtNLM"/>
    </source>
</evidence>
<evidence type="ECO:0000313" key="2">
    <source>
        <dbReference type="Proteomes" id="UP000016930"/>
    </source>
</evidence>
<dbReference type="HOGENOM" id="CLU_969770_0_0_1"/>
<dbReference type="OrthoDB" id="8922241at2759"/>
<organism evidence="1 2">
    <name type="scientific">Ceriporiopsis subvermispora (strain B)</name>
    <name type="common">White-rot fungus</name>
    <name type="synonym">Gelatoporia subvermispora</name>
    <dbReference type="NCBI Taxonomy" id="914234"/>
    <lineage>
        <taxon>Eukaryota</taxon>
        <taxon>Fungi</taxon>
        <taxon>Dikarya</taxon>
        <taxon>Basidiomycota</taxon>
        <taxon>Agaricomycotina</taxon>
        <taxon>Agaricomycetes</taxon>
        <taxon>Polyporales</taxon>
        <taxon>Gelatoporiaceae</taxon>
        <taxon>Gelatoporia</taxon>
    </lineage>
</organism>
<reference evidence="1 2" key="1">
    <citation type="journal article" date="2012" name="Proc. Natl. Acad. Sci. U.S.A.">
        <title>Comparative genomics of Ceriporiopsis subvermispora and Phanerochaete chrysosporium provide insight into selective ligninolysis.</title>
        <authorList>
            <person name="Fernandez-Fueyo E."/>
            <person name="Ruiz-Duenas F.J."/>
            <person name="Ferreira P."/>
            <person name="Floudas D."/>
            <person name="Hibbett D.S."/>
            <person name="Canessa P."/>
            <person name="Larrondo L.F."/>
            <person name="James T.Y."/>
            <person name="Seelenfreund D."/>
            <person name="Lobos S."/>
            <person name="Polanco R."/>
            <person name="Tello M."/>
            <person name="Honda Y."/>
            <person name="Watanabe T."/>
            <person name="Watanabe T."/>
            <person name="Ryu J.S."/>
            <person name="Kubicek C.P."/>
            <person name="Schmoll M."/>
            <person name="Gaskell J."/>
            <person name="Hammel K.E."/>
            <person name="St John F.J."/>
            <person name="Vanden Wymelenberg A."/>
            <person name="Sabat G."/>
            <person name="Splinter BonDurant S."/>
            <person name="Syed K."/>
            <person name="Yadav J.S."/>
            <person name="Doddapaneni H."/>
            <person name="Subramanian V."/>
            <person name="Lavin J.L."/>
            <person name="Oguiza J.A."/>
            <person name="Perez G."/>
            <person name="Pisabarro A.G."/>
            <person name="Ramirez L."/>
            <person name="Santoyo F."/>
            <person name="Master E."/>
            <person name="Coutinho P.M."/>
            <person name="Henrissat B."/>
            <person name="Lombard V."/>
            <person name="Magnuson J.K."/>
            <person name="Kuees U."/>
            <person name="Hori C."/>
            <person name="Igarashi K."/>
            <person name="Samejima M."/>
            <person name="Held B.W."/>
            <person name="Barry K.W."/>
            <person name="LaButti K.M."/>
            <person name="Lapidus A."/>
            <person name="Lindquist E.A."/>
            <person name="Lucas S.M."/>
            <person name="Riley R."/>
            <person name="Salamov A.A."/>
            <person name="Hoffmeister D."/>
            <person name="Schwenk D."/>
            <person name="Hadar Y."/>
            <person name="Yarden O."/>
            <person name="de Vries R.P."/>
            <person name="Wiebenga A."/>
            <person name="Stenlid J."/>
            <person name="Eastwood D."/>
            <person name="Grigoriev I.V."/>
            <person name="Berka R.M."/>
            <person name="Blanchette R.A."/>
            <person name="Kersten P."/>
            <person name="Martinez A.T."/>
            <person name="Vicuna R."/>
            <person name="Cullen D."/>
        </authorList>
    </citation>
    <scope>NUCLEOTIDE SEQUENCE [LARGE SCALE GENOMIC DNA]</scope>
    <source>
        <strain evidence="1 2">B</strain>
    </source>
</reference>
<evidence type="ECO:0000313" key="1">
    <source>
        <dbReference type="EMBL" id="EMD31898.1"/>
    </source>
</evidence>